<keyword evidence="4 9" id="KW-0808">Transferase</keyword>
<dbReference type="GO" id="GO:0061630">
    <property type="term" value="F:ubiquitin protein ligase activity"/>
    <property type="evidence" value="ECO:0007669"/>
    <property type="project" value="UniProtKB-UniRule"/>
</dbReference>
<gene>
    <name evidence="11" type="ORF">Baya_9950</name>
</gene>
<comment type="caution">
    <text evidence="11">The sequence shown here is derived from an EMBL/GenBank/DDBJ whole genome shotgun (WGS) entry which is preliminary data.</text>
</comment>
<dbReference type="InterPro" id="IPR039398">
    <property type="entry name" value="Deltex_fam"/>
</dbReference>
<dbReference type="InterPro" id="IPR001841">
    <property type="entry name" value="Znf_RING"/>
</dbReference>
<comment type="catalytic activity">
    <reaction evidence="1 9">
        <text>S-ubiquitinyl-[E2 ubiquitin-conjugating enzyme]-L-cysteine + [acceptor protein]-L-lysine = [E2 ubiquitin-conjugating enzyme]-L-cysteine + N(6)-ubiquitinyl-[acceptor protein]-L-lysine.</text>
        <dbReference type="EC" id="2.3.2.27"/>
    </reaction>
</comment>
<dbReference type="SUPFAM" id="SSF57850">
    <property type="entry name" value="RING/U-box"/>
    <property type="match status" value="1"/>
</dbReference>
<proteinExistence type="inferred from homology"/>
<feature type="domain" description="RING-type" evidence="10">
    <location>
        <begin position="431"/>
        <end position="471"/>
    </location>
</feature>
<keyword evidence="7 9" id="KW-0862">Zinc</keyword>
<organism evidence="11 12">
    <name type="scientific">Bagarius yarrelli</name>
    <name type="common">Goonch</name>
    <name type="synonym">Bagrus yarrelli</name>
    <dbReference type="NCBI Taxonomy" id="175774"/>
    <lineage>
        <taxon>Eukaryota</taxon>
        <taxon>Metazoa</taxon>
        <taxon>Chordata</taxon>
        <taxon>Craniata</taxon>
        <taxon>Vertebrata</taxon>
        <taxon>Euteleostomi</taxon>
        <taxon>Actinopterygii</taxon>
        <taxon>Neopterygii</taxon>
        <taxon>Teleostei</taxon>
        <taxon>Ostariophysi</taxon>
        <taxon>Siluriformes</taxon>
        <taxon>Sisoridae</taxon>
        <taxon>Sisorinae</taxon>
        <taxon>Bagarius</taxon>
    </lineage>
</organism>
<evidence type="ECO:0000256" key="6">
    <source>
        <dbReference type="ARBA" id="ARBA00022771"/>
    </source>
</evidence>
<keyword evidence="9" id="KW-0963">Cytoplasm</keyword>
<reference evidence="11 12" key="1">
    <citation type="journal article" date="2019" name="Genome Biol. Evol.">
        <title>Whole-Genome Sequencing of the Giant Devil Catfish, Bagarius yarrelli.</title>
        <authorList>
            <person name="Jiang W."/>
            <person name="Lv Y."/>
            <person name="Cheng L."/>
            <person name="Yang K."/>
            <person name="Chao B."/>
            <person name="Wang X."/>
            <person name="Li Y."/>
            <person name="Pan X."/>
            <person name="You X."/>
            <person name="Zhang Y."/>
            <person name="Yang J."/>
            <person name="Li J."/>
            <person name="Zhang X."/>
            <person name="Liu S."/>
            <person name="Sun C."/>
            <person name="Yang J."/>
            <person name="Shi Q."/>
        </authorList>
    </citation>
    <scope>NUCLEOTIDE SEQUENCE [LARGE SCALE GENOMIC DNA]</scope>
    <source>
        <strain evidence="11">JWS20170419001</strain>
        <tissue evidence="11">Muscle</tissue>
    </source>
</reference>
<comment type="subcellular location">
    <subcellularLocation>
        <location evidence="9">Cytoplasm</location>
    </subcellularLocation>
</comment>
<dbReference type="UniPathway" id="UPA00143"/>
<evidence type="ECO:0000313" key="11">
    <source>
        <dbReference type="EMBL" id="TSN86055.1"/>
    </source>
</evidence>
<evidence type="ECO:0000256" key="7">
    <source>
        <dbReference type="ARBA" id="ARBA00022833"/>
    </source>
</evidence>
<dbReference type="PROSITE" id="PS00518">
    <property type="entry name" value="ZF_RING_1"/>
    <property type="match status" value="1"/>
</dbReference>
<accession>A0A556U817</accession>
<dbReference type="InterPro" id="IPR039396">
    <property type="entry name" value="Deltex_C"/>
</dbReference>
<dbReference type="FunFam" id="3.30.390.130:FF:000001">
    <property type="entry name" value="Probable E3 ubiquitin-protein ligase DTX3"/>
    <property type="match status" value="1"/>
</dbReference>
<evidence type="ECO:0000256" key="4">
    <source>
        <dbReference type="ARBA" id="ARBA00022679"/>
    </source>
</evidence>
<evidence type="ECO:0000259" key="10">
    <source>
        <dbReference type="PROSITE" id="PS50089"/>
    </source>
</evidence>
<dbReference type="PROSITE" id="PS50089">
    <property type="entry name" value="ZF_RING_2"/>
    <property type="match status" value="1"/>
</dbReference>
<keyword evidence="12" id="KW-1185">Reference proteome</keyword>
<protein>
    <recommendedName>
        <fullName evidence="9">E3 ubiquitin-protein ligase</fullName>
        <ecNumber evidence="9">2.3.2.27</ecNumber>
    </recommendedName>
</protein>
<evidence type="ECO:0000256" key="5">
    <source>
        <dbReference type="ARBA" id="ARBA00022723"/>
    </source>
</evidence>
<keyword evidence="5 9" id="KW-0479">Metal-binding</keyword>
<dbReference type="Gene3D" id="3.30.390.130">
    <property type="match status" value="1"/>
</dbReference>
<evidence type="ECO:0000256" key="9">
    <source>
        <dbReference type="RuleBase" id="RU367105"/>
    </source>
</evidence>
<dbReference type="PANTHER" id="PTHR12622">
    <property type="entry name" value="DELTEX-RELATED"/>
    <property type="match status" value="1"/>
</dbReference>
<keyword evidence="6 8" id="KW-0863">Zinc-finger</keyword>
<dbReference type="GO" id="GO:0008270">
    <property type="term" value="F:zinc ion binding"/>
    <property type="evidence" value="ECO:0007669"/>
    <property type="project" value="UniProtKB-KW"/>
</dbReference>
<dbReference type="GO" id="GO:0016567">
    <property type="term" value="P:protein ubiquitination"/>
    <property type="evidence" value="ECO:0007669"/>
    <property type="project" value="UniProtKB-UniRule"/>
</dbReference>
<comment type="similarity">
    <text evidence="3 9">Belongs to the Deltex family.</text>
</comment>
<dbReference type="GO" id="GO:0005737">
    <property type="term" value="C:cytoplasm"/>
    <property type="evidence" value="ECO:0007669"/>
    <property type="project" value="UniProtKB-SubCell"/>
</dbReference>
<dbReference type="Proteomes" id="UP000319801">
    <property type="component" value="Unassembled WGS sequence"/>
</dbReference>
<evidence type="ECO:0000256" key="1">
    <source>
        <dbReference type="ARBA" id="ARBA00000900"/>
    </source>
</evidence>
<dbReference type="Pfam" id="PF13639">
    <property type="entry name" value="zf-RING_2"/>
    <property type="match status" value="1"/>
</dbReference>
<evidence type="ECO:0000313" key="12">
    <source>
        <dbReference type="Proteomes" id="UP000319801"/>
    </source>
</evidence>
<dbReference type="AlphaFoldDB" id="A0A556U817"/>
<sequence>MLHTIWLLGSGPPEAALLITGKKMLLDTSVTDGVPRPACLGSVLVPGPFAQIETHNESDDVSEMIKCDAYLLSLVLSLREQIISASPSNRQYKRLPVALPSMKRSTEASEMCWGNLQTVMARESERSLKKHDWKAAMGKSMSRTSDSESPGAAVIFSNVTLSVDSERFVEPNTGLYTNVVKIDKKESCFKISGTFKDIEATFLELHGTCKERKKGPTERSSVNEHVSDSRSASCVPVEPVEVESVVMNYIYEKFSAELHKLIWPEISMKVNKKQVTFRPRDEGHGTVLAHLTRERFITFYQKIATELLTRPYCLNTNQLQPLLKKFPELLLGTEQEETDKITLTGRFICLEKFEEFFISHTKQSSRQRYTEDTGAAASRQLFQDKISYTEDTGAAVSSQMLQDRISYADYTGAAASRQVFQDEISDDEETCSICLEQMVKSRKKTLEKCKHSFCSECLKRAFKMKPVCPTCGVIYGALKGDQPEEGKMKVSYEKVPLPGYEKYGTIVIHYNIPSGLQGDEHPNPGQPYDGAVRLAYLPDSTEGKKVLKLLQQAFKQRLIFTVGRSSTTGRSNVVTWNDIHHKTSRTGGPTAYGYPDPDYLKRVQEELKVKGIY</sequence>
<dbReference type="Gene3D" id="3.30.40.10">
    <property type="entry name" value="Zinc/RING finger domain, C3HC4 (zinc finger)"/>
    <property type="match status" value="1"/>
</dbReference>
<dbReference type="OrthoDB" id="527344at2759"/>
<name>A0A556U817_BAGYA</name>
<dbReference type="InterPro" id="IPR017907">
    <property type="entry name" value="Znf_RING_CS"/>
</dbReference>
<dbReference type="InterPro" id="IPR039399">
    <property type="entry name" value="Deltex_C_sf"/>
</dbReference>
<dbReference type="InterPro" id="IPR013083">
    <property type="entry name" value="Znf_RING/FYVE/PHD"/>
</dbReference>
<dbReference type="SMART" id="SM00184">
    <property type="entry name" value="RING"/>
    <property type="match status" value="1"/>
</dbReference>
<evidence type="ECO:0000256" key="2">
    <source>
        <dbReference type="ARBA" id="ARBA00004906"/>
    </source>
</evidence>
<dbReference type="EC" id="2.3.2.27" evidence="9"/>
<evidence type="ECO:0000256" key="8">
    <source>
        <dbReference type="PROSITE-ProRule" id="PRU00175"/>
    </source>
</evidence>
<dbReference type="GO" id="GO:0007219">
    <property type="term" value="P:Notch signaling pathway"/>
    <property type="evidence" value="ECO:0007669"/>
    <property type="project" value="InterPro"/>
</dbReference>
<comment type="pathway">
    <text evidence="2 9">Protein modification; protein ubiquitination.</text>
</comment>
<dbReference type="Pfam" id="PF18102">
    <property type="entry name" value="DTC"/>
    <property type="match status" value="1"/>
</dbReference>
<evidence type="ECO:0000256" key="3">
    <source>
        <dbReference type="ARBA" id="ARBA00009413"/>
    </source>
</evidence>
<dbReference type="CDD" id="cd09633">
    <property type="entry name" value="Deltex_C"/>
    <property type="match status" value="1"/>
</dbReference>
<dbReference type="EMBL" id="VCAZ01000061">
    <property type="protein sequence ID" value="TSN86055.1"/>
    <property type="molecule type" value="Genomic_DNA"/>
</dbReference>